<comment type="caution">
    <text evidence="7">The sequence shown here is derived from an EMBL/GenBank/DDBJ whole genome shotgun (WGS) entry which is preliminary data.</text>
</comment>
<keyword evidence="2 5" id="KW-0812">Transmembrane</keyword>
<dbReference type="AlphaFoldDB" id="A0A917H0H1"/>
<accession>A0A917H0H1</accession>
<feature type="transmembrane region" description="Helical" evidence="5">
    <location>
        <begin position="6"/>
        <end position="27"/>
    </location>
</feature>
<feature type="transmembrane region" description="Helical" evidence="5">
    <location>
        <begin position="78"/>
        <end position="96"/>
    </location>
</feature>
<dbReference type="RefSeq" id="WP_188453644.1">
    <property type="nucleotide sequence ID" value="NZ_BMFR01000001.1"/>
</dbReference>
<protein>
    <recommendedName>
        <fullName evidence="6">NfeD-like C-terminal domain-containing protein</fullName>
    </recommendedName>
</protein>
<dbReference type="Proteomes" id="UP000622860">
    <property type="component" value="Unassembled WGS sequence"/>
</dbReference>
<evidence type="ECO:0000256" key="2">
    <source>
        <dbReference type="ARBA" id="ARBA00022692"/>
    </source>
</evidence>
<comment type="subcellular location">
    <subcellularLocation>
        <location evidence="1">Membrane</location>
        <topology evidence="1">Multi-pass membrane protein</topology>
    </subcellularLocation>
</comment>
<evidence type="ECO:0000256" key="1">
    <source>
        <dbReference type="ARBA" id="ARBA00004141"/>
    </source>
</evidence>
<reference evidence="7" key="1">
    <citation type="journal article" date="2014" name="Int. J. Syst. Evol. Microbiol.">
        <title>Complete genome sequence of Corynebacterium casei LMG S-19264T (=DSM 44701T), isolated from a smear-ripened cheese.</title>
        <authorList>
            <consortium name="US DOE Joint Genome Institute (JGI-PGF)"/>
            <person name="Walter F."/>
            <person name="Albersmeier A."/>
            <person name="Kalinowski J."/>
            <person name="Ruckert C."/>
        </authorList>
    </citation>
    <scope>NUCLEOTIDE SEQUENCE</scope>
    <source>
        <strain evidence="7">CGMCC 1.12754</strain>
    </source>
</reference>
<keyword evidence="8" id="KW-1185">Reference proteome</keyword>
<dbReference type="EMBL" id="BMFR01000001">
    <property type="protein sequence ID" value="GGG63551.1"/>
    <property type="molecule type" value="Genomic_DNA"/>
</dbReference>
<evidence type="ECO:0000313" key="7">
    <source>
        <dbReference type="EMBL" id="GGG63551.1"/>
    </source>
</evidence>
<feature type="domain" description="NfeD-like C-terminal" evidence="6">
    <location>
        <begin position="152"/>
        <end position="206"/>
    </location>
</feature>
<evidence type="ECO:0000256" key="5">
    <source>
        <dbReference type="SAM" id="Phobius"/>
    </source>
</evidence>
<name>A0A917H0H1_9BACI</name>
<gene>
    <name evidence="7" type="ORF">GCM10011398_03730</name>
</gene>
<sequence length="217" mass="23972">MDIFSADWLGLVITGFGTLFLIGEILVNMRGFFGLLGIGFITVYFSAYLETGSFIIMIIIYFIGLLLIIIDGKLLNDGTLATLGLASMLISVALAAPNIYAGLYAVIGVLIGGFSAFFFLKVFKHRDMWSKITLKDQLTKEAGYNSMSTEYQKLVHETGETLNDLRPVGTVRINNKDYSAISNGRWIPKHSKVQVVQVDGTKILVEIMNEQKDNTPS</sequence>
<dbReference type="Gene3D" id="2.40.50.140">
    <property type="entry name" value="Nucleic acid-binding proteins"/>
    <property type="match status" value="1"/>
</dbReference>
<dbReference type="InterPro" id="IPR052165">
    <property type="entry name" value="Membrane_assoc_protease"/>
</dbReference>
<feature type="transmembrane region" description="Helical" evidence="5">
    <location>
        <begin position="54"/>
        <end position="71"/>
    </location>
</feature>
<keyword evidence="4 5" id="KW-0472">Membrane</keyword>
<reference evidence="7" key="2">
    <citation type="submission" date="2020-09" db="EMBL/GenBank/DDBJ databases">
        <authorList>
            <person name="Sun Q."/>
            <person name="Zhou Y."/>
        </authorList>
    </citation>
    <scope>NUCLEOTIDE SEQUENCE</scope>
    <source>
        <strain evidence="7">CGMCC 1.12754</strain>
    </source>
</reference>
<evidence type="ECO:0000313" key="8">
    <source>
        <dbReference type="Proteomes" id="UP000622860"/>
    </source>
</evidence>
<evidence type="ECO:0000256" key="3">
    <source>
        <dbReference type="ARBA" id="ARBA00022989"/>
    </source>
</evidence>
<dbReference type="PANTHER" id="PTHR33507">
    <property type="entry name" value="INNER MEMBRANE PROTEIN YBBJ"/>
    <property type="match status" value="1"/>
</dbReference>
<proteinExistence type="predicted"/>
<dbReference type="GO" id="GO:0005886">
    <property type="term" value="C:plasma membrane"/>
    <property type="evidence" value="ECO:0007669"/>
    <property type="project" value="TreeGrafter"/>
</dbReference>
<keyword evidence="3 5" id="KW-1133">Transmembrane helix</keyword>
<feature type="transmembrane region" description="Helical" evidence="5">
    <location>
        <begin position="102"/>
        <end position="123"/>
    </location>
</feature>
<dbReference type="Pfam" id="PF01957">
    <property type="entry name" value="NfeD"/>
    <property type="match status" value="1"/>
</dbReference>
<evidence type="ECO:0000256" key="4">
    <source>
        <dbReference type="ARBA" id="ARBA00023136"/>
    </source>
</evidence>
<dbReference type="InterPro" id="IPR012340">
    <property type="entry name" value="NA-bd_OB-fold"/>
</dbReference>
<feature type="transmembrane region" description="Helical" evidence="5">
    <location>
        <begin position="32"/>
        <end position="48"/>
    </location>
</feature>
<dbReference type="PANTHER" id="PTHR33507:SF3">
    <property type="entry name" value="INNER MEMBRANE PROTEIN YBBJ"/>
    <property type="match status" value="1"/>
</dbReference>
<dbReference type="InterPro" id="IPR002810">
    <property type="entry name" value="NfeD-like_C"/>
</dbReference>
<evidence type="ECO:0000259" key="6">
    <source>
        <dbReference type="Pfam" id="PF01957"/>
    </source>
</evidence>
<organism evidence="7 8">
    <name type="scientific">Virgibacillus oceani</name>
    <dbReference type="NCBI Taxonomy" id="1479511"/>
    <lineage>
        <taxon>Bacteria</taxon>
        <taxon>Bacillati</taxon>
        <taxon>Bacillota</taxon>
        <taxon>Bacilli</taxon>
        <taxon>Bacillales</taxon>
        <taxon>Bacillaceae</taxon>
        <taxon>Virgibacillus</taxon>
    </lineage>
</organism>